<gene>
    <name evidence="2" type="ORF">POPTR_006G187100</name>
</gene>
<sequence>MVKLSGEESGATGTATATSSSSSRSQAYHRLINLPTKLKLQSSSCSQKEMSRERCANKKKGFWFFHLYQPERKEIELKL</sequence>
<evidence type="ECO:0000313" key="3">
    <source>
        <dbReference type="Proteomes" id="UP000006729"/>
    </source>
</evidence>
<protein>
    <submittedName>
        <fullName evidence="2">Uncharacterized protein</fullName>
    </submittedName>
</protein>
<dbReference type="Proteomes" id="UP000006729">
    <property type="component" value="Chromosome 6"/>
</dbReference>
<accession>A0A2K2A4E4</accession>
<keyword evidence="3" id="KW-1185">Reference proteome</keyword>
<dbReference type="AlphaFoldDB" id="A0A2K2A4E4"/>
<feature type="compositionally biased region" description="Low complexity" evidence="1">
    <location>
        <begin position="7"/>
        <end position="23"/>
    </location>
</feature>
<dbReference type="EMBL" id="CM009295">
    <property type="protein sequence ID" value="PNT32401.1"/>
    <property type="molecule type" value="Genomic_DNA"/>
</dbReference>
<reference evidence="2 3" key="1">
    <citation type="journal article" date="2006" name="Science">
        <title>The genome of black cottonwood, Populus trichocarpa (Torr. &amp; Gray).</title>
        <authorList>
            <person name="Tuskan G.A."/>
            <person name="Difazio S."/>
            <person name="Jansson S."/>
            <person name="Bohlmann J."/>
            <person name="Grigoriev I."/>
            <person name="Hellsten U."/>
            <person name="Putnam N."/>
            <person name="Ralph S."/>
            <person name="Rombauts S."/>
            <person name="Salamov A."/>
            <person name="Schein J."/>
            <person name="Sterck L."/>
            <person name="Aerts A."/>
            <person name="Bhalerao R.R."/>
            <person name="Bhalerao R.P."/>
            <person name="Blaudez D."/>
            <person name="Boerjan W."/>
            <person name="Brun A."/>
            <person name="Brunner A."/>
            <person name="Busov V."/>
            <person name="Campbell M."/>
            <person name="Carlson J."/>
            <person name="Chalot M."/>
            <person name="Chapman J."/>
            <person name="Chen G.L."/>
            <person name="Cooper D."/>
            <person name="Coutinho P.M."/>
            <person name="Couturier J."/>
            <person name="Covert S."/>
            <person name="Cronk Q."/>
            <person name="Cunningham R."/>
            <person name="Davis J."/>
            <person name="Degroeve S."/>
            <person name="Dejardin A."/>
            <person name="Depamphilis C."/>
            <person name="Detter J."/>
            <person name="Dirks B."/>
            <person name="Dubchak I."/>
            <person name="Duplessis S."/>
            <person name="Ehlting J."/>
            <person name="Ellis B."/>
            <person name="Gendler K."/>
            <person name="Goodstein D."/>
            <person name="Gribskov M."/>
            <person name="Grimwood J."/>
            <person name="Groover A."/>
            <person name="Gunter L."/>
            <person name="Hamberger B."/>
            <person name="Heinze B."/>
            <person name="Helariutta Y."/>
            <person name="Henrissat B."/>
            <person name="Holligan D."/>
            <person name="Holt R."/>
            <person name="Huang W."/>
            <person name="Islam-Faridi N."/>
            <person name="Jones S."/>
            <person name="Jones-Rhoades M."/>
            <person name="Jorgensen R."/>
            <person name="Joshi C."/>
            <person name="Kangasjarvi J."/>
            <person name="Karlsson J."/>
            <person name="Kelleher C."/>
            <person name="Kirkpatrick R."/>
            <person name="Kirst M."/>
            <person name="Kohler A."/>
            <person name="Kalluri U."/>
            <person name="Larimer F."/>
            <person name="Leebens-Mack J."/>
            <person name="Leple J.C."/>
            <person name="Locascio P."/>
            <person name="Lou Y."/>
            <person name="Lucas S."/>
            <person name="Martin F."/>
            <person name="Montanini B."/>
            <person name="Napoli C."/>
            <person name="Nelson D.R."/>
            <person name="Nelson C."/>
            <person name="Nieminen K."/>
            <person name="Nilsson O."/>
            <person name="Pereda V."/>
            <person name="Peter G."/>
            <person name="Philippe R."/>
            <person name="Pilate G."/>
            <person name="Poliakov A."/>
            <person name="Razumovskaya J."/>
            <person name="Richardson P."/>
            <person name="Rinaldi C."/>
            <person name="Ritland K."/>
            <person name="Rouze P."/>
            <person name="Ryaboy D."/>
            <person name="Schmutz J."/>
            <person name="Schrader J."/>
            <person name="Segerman B."/>
            <person name="Shin H."/>
            <person name="Siddiqui A."/>
            <person name="Sterky F."/>
            <person name="Terry A."/>
            <person name="Tsai C.J."/>
            <person name="Uberbacher E."/>
            <person name="Unneberg P."/>
            <person name="Vahala J."/>
            <person name="Wall K."/>
            <person name="Wessler S."/>
            <person name="Yang G."/>
            <person name="Yin T."/>
            <person name="Douglas C."/>
            <person name="Marra M."/>
            <person name="Sandberg G."/>
            <person name="Van de Peer Y."/>
            <person name="Rokhsar D."/>
        </authorList>
    </citation>
    <scope>NUCLEOTIDE SEQUENCE [LARGE SCALE GENOMIC DNA]</scope>
    <source>
        <strain evidence="3">cv. Nisqually</strain>
    </source>
</reference>
<evidence type="ECO:0000313" key="2">
    <source>
        <dbReference type="EMBL" id="PNT32401.1"/>
    </source>
</evidence>
<feature type="region of interest" description="Disordered" evidence="1">
    <location>
        <begin position="1"/>
        <end position="26"/>
    </location>
</feature>
<proteinExistence type="predicted"/>
<organism evidence="2 3">
    <name type="scientific">Populus trichocarpa</name>
    <name type="common">Western balsam poplar</name>
    <name type="synonym">Populus balsamifera subsp. trichocarpa</name>
    <dbReference type="NCBI Taxonomy" id="3694"/>
    <lineage>
        <taxon>Eukaryota</taxon>
        <taxon>Viridiplantae</taxon>
        <taxon>Streptophyta</taxon>
        <taxon>Embryophyta</taxon>
        <taxon>Tracheophyta</taxon>
        <taxon>Spermatophyta</taxon>
        <taxon>Magnoliopsida</taxon>
        <taxon>eudicotyledons</taxon>
        <taxon>Gunneridae</taxon>
        <taxon>Pentapetalae</taxon>
        <taxon>rosids</taxon>
        <taxon>fabids</taxon>
        <taxon>Malpighiales</taxon>
        <taxon>Salicaceae</taxon>
        <taxon>Saliceae</taxon>
        <taxon>Populus</taxon>
    </lineage>
</organism>
<name>A0A2K2A4E4_POPTR</name>
<evidence type="ECO:0000256" key="1">
    <source>
        <dbReference type="SAM" id="MobiDB-lite"/>
    </source>
</evidence>
<dbReference type="InParanoid" id="A0A2K2A4E4"/>